<evidence type="ECO:0000259" key="20">
    <source>
        <dbReference type="PROSITE" id="PS50868"/>
    </source>
</evidence>
<keyword evidence="9" id="KW-0677">Repeat</keyword>
<keyword evidence="5" id="KW-0489">Methyltransferase</keyword>
<feature type="region of interest" description="Disordered" evidence="17">
    <location>
        <begin position="1148"/>
        <end position="1263"/>
    </location>
</feature>
<feature type="compositionally biased region" description="Acidic residues" evidence="17">
    <location>
        <begin position="1297"/>
        <end position="1307"/>
    </location>
</feature>
<dbReference type="PROSITE" id="PS50868">
    <property type="entry name" value="POST_SET"/>
    <property type="match status" value="1"/>
</dbReference>
<keyword evidence="3" id="KW-0158">Chromosome</keyword>
<dbReference type="PANTHER" id="PTHR46024:SF1">
    <property type="entry name" value="HISTONE-LYSINE N-METHYLTRANSFERASE EGGLESS"/>
    <property type="match status" value="1"/>
</dbReference>
<dbReference type="GO" id="GO:0032259">
    <property type="term" value="P:methylation"/>
    <property type="evidence" value="ECO:0007669"/>
    <property type="project" value="UniProtKB-KW"/>
</dbReference>
<feature type="compositionally biased region" description="Low complexity" evidence="17">
    <location>
        <begin position="198"/>
        <end position="216"/>
    </location>
</feature>
<evidence type="ECO:0000256" key="14">
    <source>
        <dbReference type="ARBA" id="ARBA00023163"/>
    </source>
</evidence>
<dbReference type="CDD" id="cd10517">
    <property type="entry name" value="SET_SETDB1"/>
    <property type="match status" value="1"/>
</dbReference>
<dbReference type="InterPro" id="IPR002999">
    <property type="entry name" value="Tudor"/>
</dbReference>
<keyword evidence="6" id="KW-0808">Transferase</keyword>
<evidence type="ECO:0000256" key="16">
    <source>
        <dbReference type="SAM" id="Coils"/>
    </source>
</evidence>
<dbReference type="CDD" id="cd21181">
    <property type="entry name" value="Tudor_SETDB1_rpt2"/>
    <property type="match status" value="1"/>
</dbReference>
<keyword evidence="12" id="KW-0805">Transcription regulation</keyword>
<keyword evidence="11" id="KW-0156">Chromatin regulator</keyword>
<dbReference type="InterPro" id="IPR007728">
    <property type="entry name" value="Pre-SET_dom"/>
</dbReference>
<protein>
    <recommendedName>
        <fullName evidence="24">Histone-lysine N-methyltransferase SETDB1</fullName>
    </recommendedName>
</protein>
<keyword evidence="14" id="KW-0804">Transcription</keyword>
<feature type="compositionally biased region" description="Basic and acidic residues" evidence="17">
    <location>
        <begin position="1224"/>
        <end position="1249"/>
    </location>
</feature>
<evidence type="ECO:0000256" key="9">
    <source>
        <dbReference type="ARBA" id="ARBA00022737"/>
    </source>
</evidence>
<dbReference type="InterPro" id="IPR001214">
    <property type="entry name" value="SET_dom"/>
</dbReference>
<dbReference type="Gene3D" id="2.30.30.140">
    <property type="match status" value="3"/>
</dbReference>
<keyword evidence="23" id="KW-1185">Reference proteome</keyword>
<dbReference type="Proteomes" id="UP000005408">
    <property type="component" value="Unassembled WGS sequence"/>
</dbReference>
<dbReference type="PROSITE" id="PS50867">
    <property type="entry name" value="PRE_SET"/>
    <property type="match status" value="1"/>
</dbReference>
<name>A0A8W8N2F8_MAGGI</name>
<evidence type="ECO:0000256" key="4">
    <source>
        <dbReference type="ARBA" id="ARBA00022491"/>
    </source>
</evidence>
<dbReference type="PROSITE" id="PS50280">
    <property type="entry name" value="SET"/>
    <property type="match status" value="1"/>
</dbReference>
<keyword evidence="13 16" id="KW-0175">Coiled coil</keyword>
<evidence type="ECO:0000256" key="7">
    <source>
        <dbReference type="ARBA" id="ARBA00022691"/>
    </source>
</evidence>
<keyword evidence="7" id="KW-0949">S-adenosyl-L-methionine</keyword>
<dbReference type="CDD" id="cd20384">
    <property type="entry name" value="Tudor_ZGPAT"/>
    <property type="match status" value="1"/>
</dbReference>
<evidence type="ECO:0000256" key="10">
    <source>
        <dbReference type="ARBA" id="ARBA00022833"/>
    </source>
</evidence>
<dbReference type="PANTHER" id="PTHR46024">
    <property type="entry name" value="HISTONE-LYSINE N-METHYLTRANSFERASE EGGLESS"/>
    <property type="match status" value="1"/>
</dbReference>
<feature type="compositionally biased region" description="Low complexity" evidence="17">
    <location>
        <begin position="470"/>
        <end position="486"/>
    </location>
</feature>
<feature type="region of interest" description="Disordered" evidence="17">
    <location>
        <begin position="702"/>
        <end position="741"/>
    </location>
</feature>
<evidence type="ECO:0000313" key="22">
    <source>
        <dbReference type="EnsemblMetazoa" id="G5019.3:cds"/>
    </source>
</evidence>
<feature type="domain" description="MBD" evidence="21">
    <location>
        <begin position="877"/>
        <end position="945"/>
    </location>
</feature>
<feature type="compositionally biased region" description="Basic and acidic residues" evidence="17">
    <location>
        <begin position="1176"/>
        <end position="1207"/>
    </location>
</feature>
<reference evidence="22" key="1">
    <citation type="submission" date="2022-08" db="UniProtKB">
        <authorList>
            <consortium name="EnsemblMetazoa"/>
        </authorList>
    </citation>
    <scope>IDENTIFICATION</scope>
    <source>
        <strain evidence="22">05x7-T-G4-1.051#20</strain>
    </source>
</reference>
<proteinExistence type="predicted"/>
<feature type="coiled-coil region" evidence="16">
    <location>
        <begin position="73"/>
        <end position="139"/>
    </location>
</feature>
<dbReference type="InterPro" id="IPR041292">
    <property type="entry name" value="Tudor_4"/>
</dbReference>
<comment type="subcellular location">
    <subcellularLocation>
        <location evidence="2">Chromosome</location>
    </subcellularLocation>
    <subcellularLocation>
        <location evidence="1">Nucleus</location>
    </subcellularLocation>
</comment>
<feature type="compositionally biased region" description="Polar residues" evidence="17">
    <location>
        <begin position="724"/>
        <end position="737"/>
    </location>
</feature>
<dbReference type="SMART" id="SM00391">
    <property type="entry name" value="MBD"/>
    <property type="match status" value="1"/>
</dbReference>
<dbReference type="InterPro" id="IPR041291">
    <property type="entry name" value="TUDOR_5"/>
</dbReference>
<feature type="domain" description="SET" evidence="18">
    <location>
        <begin position="1081"/>
        <end position="1447"/>
    </location>
</feature>
<dbReference type="CDD" id="cd01395">
    <property type="entry name" value="HMT_MBD"/>
    <property type="match status" value="1"/>
</dbReference>
<feature type="region of interest" description="Disordered" evidence="17">
    <location>
        <begin position="1276"/>
        <end position="1308"/>
    </location>
</feature>
<dbReference type="SUPFAM" id="SSF82199">
    <property type="entry name" value="SET domain"/>
    <property type="match status" value="1"/>
</dbReference>
<feature type="domain" description="Pre-SET" evidence="19">
    <location>
        <begin position="1007"/>
        <end position="1078"/>
    </location>
</feature>
<evidence type="ECO:0000259" key="21">
    <source>
        <dbReference type="PROSITE" id="PS50982"/>
    </source>
</evidence>
<accession>A0A8W8N2F8</accession>
<dbReference type="GO" id="GO:0005694">
    <property type="term" value="C:chromosome"/>
    <property type="evidence" value="ECO:0007669"/>
    <property type="project" value="UniProtKB-SubCell"/>
</dbReference>
<feature type="compositionally biased region" description="Acidic residues" evidence="17">
    <location>
        <begin position="1152"/>
        <end position="1175"/>
    </location>
</feature>
<feature type="region of interest" description="Disordered" evidence="17">
    <location>
        <begin position="773"/>
        <end position="799"/>
    </location>
</feature>
<dbReference type="GO" id="GO:0003677">
    <property type="term" value="F:DNA binding"/>
    <property type="evidence" value="ECO:0007669"/>
    <property type="project" value="InterPro"/>
</dbReference>
<evidence type="ECO:0000256" key="12">
    <source>
        <dbReference type="ARBA" id="ARBA00023015"/>
    </source>
</evidence>
<evidence type="ECO:0000256" key="11">
    <source>
        <dbReference type="ARBA" id="ARBA00022853"/>
    </source>
</evidence>
<evidence type="ECO:0000256" key="5">
    <source>
        <dbReference type="ARBA" id="ARBA00022603"/>
    </source>
</evidence>
<dbReference type="GO" id="GO:0010629">
    <property type="term" value="P:negative regulation of gene expression"/>
    <property type="evidence" value="ECO:0007669"/>
    <property type="project" value="TreeGrafter"/>
</dbReference>
<evidence type="ECO:0000256" key="3">
    <source>
        <dbReference type="ARBA" id="ARBA00022454"/>
    </source>
</evidence>
<dbReference type="CDD" id="cd20382">
    <property type="entry name" value="Tudor_SETDB1_rpt1"/>
    <property type="match status" value="1"/>
</dbReference>
<feature type="region of interest" description="Disordered" evidence="17">
    <location>
        <begin position="466"/>
        <end position="543"/>
    </location>
</feature>
<dbReference type="Pfam" id="PF01429">
    <property type="entry name" value="MBD"/>
    <property type="match status" value="1"/>
</dbReference>
<dbReference type="PROSITE" id="PS50982">
    <property type="entry name" value="MBD"/>
    <property type="match status" value="1"/>
</dbReference>
<feature type="compositionally biased region" description="Basic and acidic residues" evidence="17">
    <location>
        <begin position="1350"/>
        <end position="1375"/>
    </location>
</feature>
<dbReference type="Pfam" id="PF00856">
    <property type="entry name" value="SET"/>
    <property type="match status" value="1"/>
</dbReference>
<keyword evidence="4" id="KW-0678">Repressor</keyword>
<evidence type="ECO:0000256" key="6">
    <source>
        <dbReference type="ARBA" id="ARBA00022679"/>
    </source>
</evidence>
<evidence type="ECO:0000256" key="15">
    <source>
        <dbReference type="ARBA" id="ARBA00023242"/>
    </source>
</evidence>
<dbReference type="SMART" id="SM00333">
    <property type="entry name" value="TUDOR"/>
    <property type="match status" value="2"/>
</dbReference>
<evidence type="ECO:0000256" key="2">
    <source>
        <dbReference type="ARBA" id="ARBA00004286"/>
    </source>
</evidence>
<dbReference type="SMART" id="SM00468">
    <property type="entry name" value="PreSET"/>
    <property type="match status" value="1"/>
</dbReference>
<dbReference type="Pfam" id="PF18359">
    <property type="entry name" value="Tudor_5"/>
    <property type="match status" value="1"/>
</dbReference>
<dbReference type="Gene3D" id="2.170.270.10">
    <property type="entry name" value="SET domain"/>
    <property type="match status" value="2"/>
</dbReference>
<dbReference type="Pfam" id="PF05033">
    <property type="entry name" value="Pre-SET"/>
    <property type="match status" value="1"/>
</dbReference>
<feature type="domain" description="Post-SET" evidence="20">
    <location>
        <begin position="1456"/>
        <end position="1472"/>
    </location>
</feature>
<keyword evidence="15" id="KW-0539">Nucleus</keyword>
<evidence type="ECO:0000259" key="19">
    <source>
        <dbReference type="PROSITE" id="PS50867"/>
    </source>
</evidence>
<keyword evidence="10" id="KW-0862">Zinc</keyword>
<dbReference type="InterPro" id="IPR046341">
    <property type="entry name" value="SET_dom_sf"/>
</dbReference>
<dbReference type="GO" id="GO:0046974">
    <property type="term" value="F:histone H3K9 methyltransferase activity"/>
    <property type="evidence" value="ECO:0007669"/>
    <property type="project" value="TreeGrafter"/>
</dbReference>
<dbReference type="GO" id="GO:0005634">
    <property type="term" value="C:nucleus"/>
    <property type="evidence" value="ECO:0007669"/>
    <property type="project" value="UniProtKB-SubCell"/>
</dbReference>
<feature type="compositionally biased region" description="Polar residues" evidence="17">
    <location>
        <begin position="493"/>
        <end position="514"/>
    </location>
</feature>
<dbReference type="InterPro" id="IPR001739">
    <property type="entry name" value="Methyl_CpG_DNA-bd"/>
</dbReference>
<feature type="compositionally biased region" description="Acidic residues" evidence="17">
    <location>
        <begin position="709"/>
        <end position="723"/>
    </location>
</feature>
<evidence type="ECO:0000313" key="23">
    <source>
        <dbReference type="Proteomes" id="UP000005408"/>
    </source>
</evidence>
<dbReference type="EnsemblMetazoa" id="G5019.3">
    <property type="protein sequence ID" value="G5019.3:cds"/>
    <property type="gene ID" value="G5019"/>
</dbReference>
<evidence type="ECO:0000256" key="17">
    <source>
        <dbReference type="SAM" id="MobiDB-lite"/>
    </source>
</evidence>
<dbReference type="GO" id="GO:0070828">
    <property type="term" value="P:heterochromatin organization"/>
    <property type="evidence" value="ECO:0007669"/>
    <property type="project" value="TreeGrafter"/>
</dbReference>
<feature type="compositionally biased region" description="Low complexity" evidence="17">
    <location>
        <begin position="530"/>
        <end position="541"/>
    </location>
</feature>
<dbReference type="InterPro" id="IPR051516">
    <property type="entry name" value="SETDB_methyltransferase"/>
</dbReference>
<feature type="region of interest" description="Disordered" evidence="17">
    <location>
        <begin position="1342"/>
        <end position="1375"/>
    </location>
</feature>
<dbReference type="SMART" id="SM00317">
    <property type="entry name" value="SET"/>
    <property type="match status" value="1"/>
</dbReference>
<dbReference type="SUPFAM" id="SSF54171">
    <property type="entry name" value="DNA-binding domain"/>
    <property type="match status" value="1"/>
</dbReference>
<evidence type="ECO:0000259" key="18">
    <source>
        <dbReference type="PROSITE" id="PS50280"/>
    </source>
</evidence>
<sequence>METASTPSEMPPPQTKDVIKNGKAVVEILDSDSESDDPIYKFKFDIEDLITSTLNEFGGPERDEESPQMTETLNDLNGQIKGIERKQKEIEKIFSNCEERLRVYQQELEEADKEEMLKEVTAELEAKEAAEANAKAEETDSDDDVQIIASSFDAEVAAKNQRLQVLKIPPIAQAGSTSPTLANLRQALAGAINNSINQQQGTSPQPSSSSSSKTSTVLSSAQTKQAYLQMALEIKIGSKILGKKHNDIWYRGTVVDMSNDMQVAERTYTVKFDGKGRKTLPALNCAFKDSLTKPVSVGTRVVALYKDEESMASFYAGIVAETPNQRNAYRYLIFFDDGYAQYSRSDDIHKVLDQSTNVWDDIHQDSQEFIKDYLKQYPERPMVRLNKGQTVRTEWNGKWWTAKVEEVDSSLAKMFFLADKRIEWIYRGSTRLEPLFTALSNANKATGKMRRTNLPAGKKHVVEYTRGNSEDSNSQGSQGSQNSSGGPKVVKPQKSTVPVPSFQSSVSRPASSTAVPGKKRSVARKSTTGSSQSNQSIVSFSPMSEGELQMSKWEAPWLKKRQPATNTNAGTKKSREVYSASSISSNKAGTDMASVLQERLSKVAKDEVPGSQNADFDRNQLKPKEVDFWDQPQAEILKTVTNEEREKLFDSKQSKTTKRNTTWGMKIFQDWNMEVFGATLDMQTVDVSTLADHLSRFYCEARPKGKLDDGDDDDDDNDDDEPLNESSLKTDNRSLSSHQKKCISSTLSPMASASSSSPSTIVYVAIPSGPTSFSSLPSQTHENQLENSPSSSPHGAQSLISSRTPTALDFIPSSSIPATRCVDMNKQRIDLFAPNYEESLGERLDSVISVKDHQARKIFTDHVCGPSCLLEDDPVKYKGTNPLLIPLLCGWERHVCKIKPAYKRAVLYRAPCARRLRSMGEVELFLALTDSNLPIDLFCFDPQLHVHKEFVPVKTFCDIKDLSYGKENVPISCVNAIDRSYPDYVEYSNVRIPTKGVQLNLDPDFLACCDCTDNCRDKSKCACQQMTVDSTAVAGGRINPEAGYSHRRLQEPIRTGIYECNSKCRCDKRCVNRVAQNPLAVRLQVFKTEKRGWGLRCLDDIPAGGFICIYAGQLLTEQGANTDGQQYGDEYLAELDYMEVVEGLKEGYESNVDQDEGLGDNSEYEEEDEEEESEEERNYSDSDSDFEGKMRSSETPDNPHHTSEMRTLRTRTRKQEGNNTAAKEGTKKEACKLVLRRDSSRSTDHEEWSVKLGAPTSGDNSMNMNDVILIDDEEDEISQDQKPDPTKLEKMASNDSLDSDSLPDLDADSSIQSKSTIVKAAPAIPAVDPTCSKITQKFTARRSTTSRFKNLPDPKRKLGSEEHRIQEHGEEEEVRRGTRTYFQDGQACYIMDAKSQGNIGRYLNHSCNPNVFVQNVFVDTHDLRFPWVAFFTLQYVRAGTELTWDYNYEVGSVAGKVLYCYCGSSECRGRLL</sequence>
<evidence type="ECO:0008006" key="24">
    <source>
        <dbReference type="Google" id="ProtNLM"/>
    </source>
</evidence>
<evidence type="ECO:0000256" key="13">
    <source>
        <dbReference type="ARBA" id="ARBA00023054"/>
    </source>
</evidence>
<evidence type="ECO:0000256" key="8">
    <source>
        <dbReference type="ARBA" id="ARBA00022723"/>
    </source>
</evidence>
<organism evidence="22 23">
    <name type="scientific">Magallana gigas</name>
    <name type="common">Pacific oyster</name>
    <name type="synonym">Crassostrea gigas</name>
    <dbReference type="NCBI Taxonomy" id="29159"/>
    <lineage>
        <taxon>Eukaryota</taxon>
        <taxon>Metazoa</taxon>
        <taxon>Spiralia</taxon>
        <taxon>Lophotrochozoa</taxon>
        <taxon>Mollusca</taxon>
        <taxon>Bivalvia</taxon>
        <taxon>Autobranchia</taxon>
        <taxon>Pteriomorphia</taxon>
        <taxon>Ostreida</taxon>
        <taxon>Ostreoidea</taxon>
        <taxon>Ostreidae</taxon>
        <taxon>Magallana</taxon>
    </lineage>
</organism>
<feature type="compositionally biased region" description="Basic and acidic residues" evidence="17">
    <location>
        <begin position="1279"/>
        <end position="1292"/>
    </location>
</feature>
<evidence type="ECO:0000256" key="1">
    <source>
        <dbReference type="ARBA" id="ARBA00004123"/>
    </source>
</evidence>
<dbReference type="Pfam" id="PF18358">
    <property type="entry name" value="Tudor_4"/>
    <property type="match status" value="1"/>
</dbReference>
<feature type="region of interest" description="Disordered" evidence="17">
    <location>
        <begin position="196"/>
        <end position="216"/>
    </location>
</feature>
<dbReference type="InterPro" id="IPR016177">
    <property type="entry name" value="DNA-bd_dom_sf"/>
</dbReference>
<keyword evidence="8" id="KW-0479">Metal-binding</keyword>
<dbReference type="InterPro" id="IPR003616">
    <property type="entry name" value="Post-SET_dom"/>
</dbReference>
<dbReference type="InterPro" id="IPR047232">
    <property type="entry name" value="SETDB1/2-like_MBD"/>
</dbReference>
<dbReference type="GO" id="GO:0008270">
    <property type="term" value="F:zinc ion binding"/>
    <property type="evidence" value="ECO:0007669"/>
    <property type="project" value="InterPro"/>
</dbReference>